<accession>A0ABY7VRH0</accession>
<keyword evidence="9" id="KW-1185">Reference proteome</keyword>
<evidence type="ECO:0000256" key="3">
    <source>
        <dbReference type="ARBA" id="ARBA00022679"/>
    </source>
</evidence>
<evidence type="ECO:0000256" key="4">
    <source>
        <dbReference type="ARBA" id="ARBA00022763"/>
    </source>
</evidence>
<evidence type="ECO:0000313" key="9">
    <source>
        <dbReference type="Proteomes" id="UP001214250"/>
    </source>
</evidence>
<dbReference type="CDD" id="cd06445">
    <property type="entry name" value="ATase"/>
    <property type="match status" value="1"/>
</dbReference>
<evidence type="ECO:0000256" key="2">
    <source>
        <dbReference type="ARBA" id="ARBA00022603"/>
    </source>
</evidence>
<proteinExistence type="predicted"/>
<evidence type="ECO:0000256" key="5">
    <source>
        <dbReference type="ARBA" id="ARBA00023204"/>
    </source>
</evidence>
<comment type="catalytic activity">
    <reaction evidence="6">
        <text>a 6-O-methyl-2'-deoxyguanosine in DNA + L-cysteinyl-[protein] = S-methyl-L-cysteinyl-[protein] + a 2'-deoxyguanosine in DNA</text>
        <dbReference type="Rhea" id="RHEA:24000"/>
        <dbReference type="Rhea" id="RHEA-COMP:10131"/>
        <dbReference type="Rhea" id="RHEA-COMP:10132"/>
        <dbReference type="Rhea" id="RHEA-COMP:11367"/>
        <dbReference type="Rhea" id="RHEA-COMP:11368"/>
        <dbReference type="ChEBI" id="CHEBI:29950"/>
        <dbReference type="ChEBI" id="CHEBI:82612"/>
        <dbReference type="ChEBI" id="CHEBI:85445"/>
        <dbReference type="ChEBI" id="CHEBI:85448"/>
        <dbReference type="EC" id="2.1.1.63"/>
    </reaction>
</comment>
<evidence type="ECO:0000256" key="1">
    <source>
        <dbReference type="ARBA" id="ARBA00001286"/>
    </source>
</evidence>
<dbReference type="PANTHER" id="PTHR10815:SF13">
    <property type="entry name" value="METHYLATED-DNA--PROTEIN-CYSTEINE METHYLTRANSFERASE"/>
    <property type="match status" value="1"/>
</dbReference>
<dbReference type="EMBL" id="CP117811">
    <property type="protein sequence ID" value="WDE95924.1"/>
    <property type="molecule type" value="Genomic_DNA"/>
</dbReference>
<keyword evidence="4" id="KW-0227">DNA damage</keyword>
<dbReference type="RefSeq" id="WP_274149814.1">
    <property type="nucleotide sequence ID" value="NZ_CP117811.1"/>
</dbReference>
<name>A0ABY7VRH0_9BACT</name>
<keyword evidence="3" id="KW-0808">Transferase</keyword>
<dbReference type="InterPro" id="IPR036388">
    <property type="entry name" value="WH-like_DNA-bd_sf"/>
</dbReference>
<evidence type="ECO:0000256" key="6">
    <source>
        <dbReference type="ARBA" id="ARBA00049348"/>
    </source>
</evidence>
<evidence type="ECO:0000313" key="8">
    <source>
        <dbReference type="EMBL" id="WDE95924.1"/>
    </source>
</evidence>
<dbReference type="Gene3D" id="1.10.10.10">
    <property type="entry name" value="Winged helix-like DNA-binding domain superfamily/Winged helix DNA-binding domain"/>
    <property type="match status" value="1"/>
</dbReference>
<organism evidence="8 9">
    <name type="scientific">Lentisphaera profundi</name>
    <dbReference type="NCBI Taxonomy" id="1658616"/>
    <lineage>
        <taxon>Bacteria</taxon>
        <taxon>Pseudomonadati</taxon>
        <taxon>Lentisphaerota</taxon>
        <taxon>Lentisphaeria</taxon>
        <taxon>Lentisphaerales</taxon>
        <taxon>Lentisphaeraceae</taxon>
        <taxon>Lentisphaera</taxon>
    </lineage>
</organism>
<protein>
    <submittedName>
        <fullName evidence="8">MGMT family protein</fullName>
    </submittedName>
</protein>
<dbReference type="PANTHER" id="PTHR10815">
    <property type="entry name" value="METHYLATED-DNA--PROTEIN-CYSTEINE METHYLTRANSFERASE"/>
    <property type="match status" value="1"/>
</dbReference>
<dbReference type="NCBIfam" id="TIGR00589">
    <property type="entry name" value="ogt"/>
    <property type="match status" value="1"/>
</dbReference>
<dbReference type="PROSITE" id="PS00374">
    <property type="entry name" value="MGMT"/>
    <property type="match status" value="1"/>
</dbReference>
<dbReference type="InterPro" id="IPR001497">
    <property type="entry name" value="MethylDNA_cys_MeTrfase_AS"/>
</dbReference>
<keyword evidence="2" id="KW-0489">Methyltransferase</keyword>
<dbReference type="InterPro" id="IPR014048">
    <property type="entry name" value="MethylDNA_cys_MeTrfase_DNA-bd"/>
</dbReference>
<dbReference type="Proteomes" id="UP001214250">
    <property type="component" value="Chromosome 1"/>
</dbReference>
<dbReference type="InterPro" id="IPR036217">
    <property type="entry name" value="MethylDNA_cys_MeTrfase_DNAb"/>
</dbReference>
<keyword evidence="5" id="KW-0234">DNA repair</keyword>
<dbReference type="Pfam" id="PF01035">
    <property type="entry name" value="DNA_binding_1"/>
    <property type="match status" value="1"/>
</dbReference>
<comment type="catalytic activity">
    <reaction evidence="1">
        <text>a 4-O-methyl-thymidine in DNA + L-cysteinyl-[protein] = a thymidine in DNA + S-methyl-L-cysteinyl-[protein]</text>
        <dbReference type="Rhea" id="RHEA:53428"/>
        <dbReference type="Rhea" id="RHEA-COMP:10131"/>
        <dbReference type="Rhea" id="RHEA-COMP:10132"/>
        <dbReference type="Rhea" id="RHEA-COMP:13555"/>
        <dbReference type="Rhea" id="RHEA-COMP:13556"/>
        <dbReference type="ChEBI" id="CHEBI:29950"/>
        <dbReference type="ChEBI" id="CHEBI:82612"/>
        <dbReference type="ChEBI" id="CHEBI:137386"/>
        <dbReference type="ChEBI" id="CHEBI:137387"/>
        <dbReference type="EC" id="2.1.1.63"/>
    </reaction>
</comment>
<sequence length="125" mass="13768">MPLKHQALIDKMQDACTHKQISGFRLNVLSQLLKIPPGQVTTYGLLAKSINCHSAQAIGQALKANPWAPHVPCHRVIKSDLRIGGFFGQRSGIQINKKLSLLDSEGVFFDKDGILLDSTAIFNFE</sequence>
<dbReference type="SUPFAM" id="SSF46767">
    <property type="entry name" value="Methylated DNA-protein cysteine methyltransferase, C-terminal domain"/>
    <property type="match status" value="1"/>
</dbReference>
<reference evidence="8 9" key="1">
    <citation type="submission" date="2023-02" db="EMBL/GenBank/DDBJ databases">
        <title>Genome sequence of Lentisphaera profundi SAORIC-696.</title>
        <authorList>
            <person name="Kim e."/>
            <person name="Cho J.-C."/>
            <person name="Choi A."/>
            <person name="Kang I."/>
        </authorList>
    </citation>
    <scope>NUCLEOTIDE SEQUENCE [LARGE SCALE GENOMIC DNA]</scope>
    <source>
        <strain evidence="8 9">SAORIC-696</strain>
    </source>
</reference>
<feature type="domain" description="Methylated-DNA-[protein]-cysteine S-methyltransferase DNA binding" evidence="7">
    <location>
        <begin position="24"/>
        <end position="107"/>
    </location>
</feature>
<evidence type="ECO:0000259" key="7">
    <source>
        <dbReference type="Pfam" id="PF01035"/>
    </source>
</evidence>
<gene>
    <name evidence="8" type="ORF">PQO03_09375</name>
</gene>